<keyword evidence="1" id="KW-0560">Oxidoreductase</keyword>
<gene>
    <name evidence="4" type="ORF">B0J12DRAFT_783817</name>
</gene>
<dbReference type="Gene3D" id="2.30.110.10">
    <property type="entry name" value="Electron Transport, Fmn-binding Protein, Chain A"/>
    <property type="match status" value="1"/>
</dbReference>
<dbReference type="InterPro" id="IPR012349">
    <property type="entry name" value="Split_barrel_FMN-bd"/>
</dbReference>
<dbReference type="SUPFAM" id="SSF50475">
    <property type="entry name" value="FMN-binding split barrel"/>
    <property type="match status" value="1"/>
</dbReference>
<keyword evidence="5" id="KW-1185">Reference proteome</keyword>
<dbReference type="Pfam" id="PF01613">
    <property type="entry name" value="Flavin_Reduct"/>
    <property type="match status" value="1"/>
</dbReference>
<feature type="region of interest" description="Disordered" evidence="2">
    <location>
        <begin position="33"/>
        <end position="98"/>
    </location>
</feature>
<evidence type="ECO:0000259" key="3">
    <source>
        <dbReference type="SMART" id="SM00903"/>
    </source>
</evidence>
<accession>A0ABQ8GGA6</accession>
<comment type="caution">
    <text evidence="4">The sequence shown here is derived from an EMBL/GenBank/DDBJ whole genome shotgun (WGS) entry which is preliminary data.</text>
</comment>
<dbReference type="PANTHER" id="PTHR30466:SF1">
    <property type="entry name" value="FMN REDUCTASE (NADH) RUTF"/>
    <property type="match status" value="1"/>
</dbReference>
<evidence type="ECO:0000256" key="2">
    <source>
        <dbReference type="SAM" id="MobiDB-lite"/>
    </source>
</evidence>
<proteinExistence type="predicted"/>
<dbReference type="PANTHER" id="PTHR30466">
    <property type="entry name" value="FLAVIN REDUCTASE"/>
    <property type="match status" value="1"/>
</dbReference>
<dbReference type="InterPro" id="IPR002563">
    <property type="entry name" value="Flavin_Rdtase-like_dom"/>
</dbReference>
<dbReference type="SMART" id="SM00903">
    <property type="entry name" value="Flavin_Reduct"/>
    <property type="match status" value="1"/>
</dbReference>
<sequence length="420" mass="46327">MMVASTTERRFYQAFFRWSNALRLPKHRVHPTRPFSLSATRRTENENPSSLNETDEIQREDVPPAAWRPNLGPEAAEVSESDGMPPPEGLAEVDSERSASEYTSTIIRNVFRSVAHPVAIVTAVAESEDGGSEDASFGGQSLTNEYEEAIDRLRAMTVSSLNTVSLDPEPIVSFNIRTPSSTWDAIQANKSLRIHLLRPTPLARDVALSFAKGETRQGFVRQMSQGMSVDLNRPGGALRLRSGLSEWLVLERNINPNPAPYLKSKAFCCCLVCELRADKCVQINDHVIVVATVKRVLGMRNGFWNQPGKPRAPTLSYFNHDFVCVDRLVTATGVKDKASTATVHPAEHGGGSFKKVETLENNEKGEGENNVVQSVIEEQPASNKAGDGQKGDGEKNVVRFVLSLKSSKIEELRIRKYPVA</sequence>
<dbReference type="Proteomes" id="UP000774617">
    <property type="component" value="Unassembled WGS sequence"/>
</dbReference>
<evidence type="ECO:0000313" key="4">
    <source>
        <dbReference type="EMBL" id="KAH7055499.1"/>
    </source>
</evidence>
<feature type="domain" description="Flavin reductase like" evidence="3">
    <location>
        <begin position="111"/>
        <end position="305"/>
    </location>
</feature>
<organism evidence="4 5">
    <name type="scientific">Macrophomina phaseolina</name>
    <dbReference type="NCBI Taxonomy" id="35725"/>
    <lineage>
        <taxon>Eukaryota</taxon>
        <taxon>Fungi</taxon>
        <taxon>Dikarya</taxon>
        <taxon>Ascomycota</taxon>
        <taxon>Pezizomycotina</taxon>
        <taxon>Dothideomycetes</taxon>
        <taxon>Dothideomycetes incertae sedis</taxon>
        <taxon>Botryosphaeriales</taxon>
        <taxon>Botryosphaeriaceae</taxon>
        <taxon>Macrophomina</taxon>
    </lineage>
</organism>
<dbReference type="InterPro" id="IPR050268">
    <property type="entry name" value="NADH-dep_flavin_reductase"/>
</dbReference>
<name>A0ABQ8GGA6_9PEZI</name>
<evidence type="ECO:0000256" key="1">
    <source>
        <dbReference type="ARBA" id="ARBA00023002"/>
    </source>
</evidence>
<dbReference type="EMBL" id="JAGTJR010000008">
    <property type="protein sequence ID" value="KAH7055499.1"/>
    <property type="molecule type" value="Genomic_DNA"/>
</dbReference>
<protein>
    <submittedName>
        <fullName evidence="4">Flavin reductase like domain-containing protein</fullName>
    </submittedName>
</protein>
<feature type="compositionally biased region" description="Polar residues" evidence="2">
    <location>
        <begin position="35"/>
        <end position="52"/>
    </location>
</feature>
<evidence type="ECO:0000313" key="5">
    <source>
        <dbReference type="Proteomes" id="UP000774617"/>
    </source>
</evidence>
<reference evidence="4 5" key="1">
    <citation type="journal article" date="2021" name="Nat. Commun.">
        <title>Genetic determinants of endophytism in the Arabidopsis root mycobiome.</title>
        <authorList>
            <person name="Mesny F."/>
            <person name="Miyauchi S."/>
            <person name="Thiergart T."/>
            <person name="Pickel B."/>
            <person name="Atanasova L."/>
            <person name="Karlsson M."/>
            <person name="Huettel B."/>
            <person name="Barry K.W."/>
            <person name="Haridas S."/>
            <person name="Chen C."/>
            <person name="Bauer D."/>
            <person name="Andreopoulos W."/>
            <person name="Pangilinan J."/>
            <person name="LaButti K."/>
            <person name="Riley R."/>
            <person name="Lipzen A."/>
            <person name="Clum A."/>
            <person name="Drula E."/>
            <person name="Henrissat B."/>
            <person name="Kohler A."/>
            <person name="Grigoriev I.V."/>
            <person name="Martin F.M."/>
            <person name="Hacquard S."/>
        </authorList>
    </citation>
    <scope>NUCLEOTIDE SEQUENCE [LARGE SCALE GENOMIC DNA]</scope>
    <source>
        <strain evidence="4 5">MPI-SDFR-AT-0080</strain>
    </source>
</reference>